<protein>
    <submittedName>
        <fullName evidence="1">CLUMA_CG002847, isoform A</fullName>
    </submittedName>
</protein>
<proteinExistence type="predicted"/>
<dbReference type="Proteomes" id="UP000183832">
    <property type="component" value="Unassembled WGS sequence"/>
</dbReference>
<dbReference type="AlphaFoldDB" id="A0A1J1HN06"/>
<sequence length="81" mass="9160">MIKYYCVSDATTEWKALMNFRISEFSSNNLEKCSHVNTFVNAVNSRLAIISLNKIEALKWLLPNVQKALKLRDIIAGSRAG</sequence>
<organism evidence="1 2">
    <name type="scientific">Clunio marinus</name>
    <dbReference type="NCBI Taxonomy" id="568069"/>
    <lineage>
        <taxon>Eukaryota</taxon>
        <taxon>Metazoa</taxon>
        <taxon>Ecdysozoa</taxon>
        <taxon>Arthropoda</taxon>
        <taxon>Hexapoda</taxon>
        <taxon>Insecta</taxon>
        <taxon>Pterygota</taxon>
        <taxon>Neoptera</taxon>
        <taxon>Endopterygota</taxon>
        <taxon>Diptera</taxon>
        <taxon>Nematocera</taxon>
        <taxon>Chironomoidea</taxon>
        <taxon>Chironomidae</taxon>
        <taxon>Clunio</taxon>
    </lineage>
</organism>
<keyword evidence="2" id="KW-1185">Reference proteome</keyword>
<dbReference type="EMBL" id="CVRI01000010">
    <property type="protein sequence ID" value="CRK88898.1"/>
    <property type="molecule type" value="Genomic_DNA"/>
</dbReference>
<evidence type="ECO:0000313" key="2">
    <source>
        <dbReference type="Proteomes" id="UP000183832"/>
    </source>
</evidence>
<name>A0A1J1HN06_9DIPT</name>
<evidence type="ECO:0000313" key="1">
    <source>
        <dbReference type="EMBL" id="CRK88898.1"/>
    </source>
</evidence>
<accession>A0A1J1HN06</accession>
<reference evidence="1 2" key="1">
    <citation type="submission" date="2015-04" db="EMBL/GenBank/DDBJ databases">
        <authorList>
            <person name="Syromyatnikov M.Y."/>
            <person name="Popov V.N."/>
        </authorList>
    </citation>
    <scope>NUCLEOTIDE SEQUENCE [LARGE SCALE GENOMIC DNA]</scope>
</reference>
<gene>
    <name evidence="1" type="ORF">CLUMA_CG002847</name>
</gene>